<keyword evidence="1" id="KW-1133">Transmembrane helix</keyword>
<dbReference type="OrthoDB" id="324150at2759"/>
<reference evidence="2 3" key="1">
    <citation type="submission" date="2016-11" db="EMBL/GenBank/DDBJ databases">
        <title>The macronuclear genome of Stentor coeruleus: a giant cell with tiny introns.</title>
        <authorList>
            <person name="Slabodnick M."/>
            <person name="Ruby J.G."/>
            <person name="Reiff S.B."/>
            <person name="Swart E.C."/>
            <person name="Gosai S."/>
            <person name="Prabakaran S."/>
            <person name="Witkowska E."/>
            <person name="Larue G.E."/>
            <person name="Fisher S."/>
            <person name="Freeman R.M."/>
            <person name="Gunawardena J."/>
            <person name="Chu W."/>
            <person name="Stover N.A."/>
            <person name="Gregory B.D."/>
            <person name="Nowacki M."/>
            <person name="Derisi J."/>
            <person name="Roy S.W."/>
            <person name="Marshall W.F."/>
            <person name="Sood P."/>
        </authorList>
    </citation>
    <scope>NUCLEOTIDE SEQUENCE [LARGE SCALE GENOMIC DNA]</scope>
    <source>
        <strain evidence="2">WM001</strain>
    </source>
</reference>
<gene>
    <name evidence="2" type="ORF">SteCoe_22614</name>
</gene>
<sequence length="470" mass="56121">MDSIIFKTQTAETQHLISERKIRSMSGYENLHGHLKYLYLSSRPKNVFGAQPSNKVISNRPSTGANLGPGKYNVVRHSPTPSFEFSKTPRFCLDNDFPIKTIFHRITDKEKQEILNRIEKNKGLAAIPPNIKYKLEKEKAHKKKVRATVTKITQQQIYLEQKHKKQEILKDKFRKFNYRMNMPEVLKIRISWILLNIGIGTVTVLRTLIKNRKKLRARSIKLLLWFKQVCTCIGKIVILRKKMKYLKAVRKIRINLIPVIHLWVKQKRKRYKKTIIYIVEKKLSSSQLTNLIIQWRAKLIFIQKMMKNALFFKLSLYESLLFRWNQAEYNLLEDPHEPKHRRRKTVNIRYAKSKTLSEGFSTIPIEIKMYHIRKTIREIMTKYFNDLRHYRIQFNNIKRTNKKNRWILNKDIISDYPVRPEKPNLYKSFTADKLISLINAALQDRSNWSVVLQNQQKIFSRSYRPRSRLL</sequence>
<dbReference type="Proteomes" id="UP000187209">
    <property type="component" value="Unassembled WGS sequence"/>
</dbReference>
<evidence type="ECO:0000313" key="3">
    <source>
        <dbReference type="Proteomes" id="UP000187209"/>
    </source>
</evidence>
<keyword evidence="3" id="KW-1185">Reference proteome</keyword>
<accession>A0A1R2BLT5</accession>
<evidence type="ECO:0000256" key="1">
    <source>
        <dbReference type="SAM" id="Phobius"/>
    </source>
</evidence>
<keyword evidence="1" id="KW-0812">Transmembrane</keyword>
<comment type="caution">
    <text evidence="2">The sequence shown here is derived from an EMBL/GenBank/DDBJ whole genome shotgun (WGS) entry which is preliminary data.</text>
</comment>
<name>A0A1R2BLT5_9CILI</name>
<proteinExistence type="predicted"/>
<dbReference type="AlphaFoldDB" id="A0A1R2BLT5"/>
<feature type="transmembrane region" description="Helical" evidence="1">
    <location>
        <begin position="190"/>
        <end position="209"/>
    </location>
</feature>
<keyword evidence="1" id="KW-0472">Membrane</keyword>
<organism evidence="2 3">
    <name type="scientific">Stentor coeruleus</name>
    <dbReference type="NCBI Taxonomy" id="5963"/>
    <lineage>
        <taxon>Eukaryota</taxon>
        <taxon>Sar</taxon>
        <taxon>Alveolata</taxon>
        <taxon>Ciliophora</taxon>
        <taxon>Postciliodesmatophora</taxon>
        <taxon>Heterotrichea</taxon>
        <taxon>Heterotrichida</taxon>
        <taxon>Stentoridae</taxon>
        <taxon>Stentor</taxon>
    </lineage>
</organism>
<dbReference type="EMBL" id="MPUH01000560">
    <property type="protein sequence ID" value="OMJ77711.1"/>
    <property type="molecule type" value="Genomic_DNA"/>
</dbReference>
<evidence type="ECO:0000313" key="2">
    <source>
        <dbReference type="EMBL" id="OMJ77711.1"/>
    </source>
</evidence>
<protein>
    <submittedName>
        <fullName evidence="2">Uncharacterized protein</fullName>
    </submittedName>
</protein>